<comment type="catalytic activity">
    <reaction evidence="6">
        <text>[phosphatase 2A protein]-C-terminal L-leucine methyl ester + H2O = [phosphatase 2A protein]-C-terminal L-leucine + methanol + H(+)</text>
        <dbReference type="Rhea" id="RHEA:48548"/>
        <dbReference type="Rhea" id="RHEA-COMP:12134"/>
        <dbReference type="Rhea" id="RHEA-COMP:12135"/>
        <dbReference type="ChEBI" id="CHEBI:15377"/>
        <dbReference type="ChEBI" id="CHEBI:15378"/>
        <dbReference type="ChEBI" id="CHEBI:17790"/>
        <dbReference type="ChEBI" id="CHEBI:90516"/>
        <dbReference type="ChEBI" id="CHEBI:90517"/>
        <dbReference type="EC" id="3.1.1.89"/>
    </reaction>
</comment>
<dbReference type="EC" id="3.1.1.-" evidence="7"/>
<feature type="active site" evidence="8">
    <location>
        <position position="380"/>
    </location>
</feature>
<keyword evidence="3 7" id="KW-0719">Serine esterase</keyword>
<name>A0A8K0PKA7_9PEZI</name>
<dbReference type="PANTHER" id="PTHR14189">
    <property type="entry name" value="PROTEIN PHOSPHATASE METHYLESTERASE-1 RELATED"/>
    <property type="match status" value="1"/>
</dbReference>
<evidence type="ECO:0000256" key="7">
    <source>
        <dbReference type="PIRNR" id="PIRNR022950"/>
    </source>
</evidence>
<gene>
    <name evidence="11" type="ORF">KVT40_002022</name>
</gene>
<evidence type="ECO:0000256" key="2">
    <source>
        <dbReference type="ARBA" id="ARBA00020672"/>
    </source>
</evidence>
<reference evidence="11" key="1">
    <citation type="submission" date="2021-07" db="EMBL/GenBank/DDBJ databases">
        <title>Elsinoe batatas strain:CRI-CJ2 Genome sequencing and assembly.</title>
        <authorList>
            <person name="Huang L."/>
        </authorList>
    </citation>
    <scope>NUCLEOTIDE SEQUENCE</scope>
    <source>
        <strain evidence="11">CRI-CJ2</strain>
    </source>
</reference>
<evidence type="ECO:0000256" key="4">
    <source>
        <dbReference type="ARBA" id="ARBA00022801"/>
    </source>
</evidence>
<feature type="compositionally biased region" description="Low complexity" evidence="9">
    <location>
        <begin position="26"/>
        <end position="53"/>
    </location>
</feature>
<dbReference type="Pfam" id="PF12697">
    <property type="entry name" value="Abhydrolase_6"/>
    <property type="match status" value="1"/>
</dbReference>
<sequence>MSDLLRSLPSIREQAPPNRPGPNIVTTTRARSTSTSSDPDASSSDSSTSTADSINTLRPSTPPSTSSQPPIPWPRFFTKELHLPYTPPSSPHPTAIYHAYLTPPASPTKGPLFITHHGAGSSAMSFAPFAQALRTLAPEAGILSLSAREHGSVILPGPSPSGPPSTSPSSPSASPDHGPPQAPDFSIPTLTADALRTILLVQSHEAWPSLPPCVLVGHSLGGAVFTSLAADGALGPALVGLQVLDVVEGSALEALAWMRTYLASRPLRFGSVGEAVDWHLRSRVVRRGESAGVTVPGLLVRVPQGKGGEGPGEEGWGWRTDLVRTQGFWEGWFAGMSGRFLAGRAAKALVLAGTDRLDKELMVGQMQGKFQLTVLPEAGHFLHEDVPEKMASLSVEFFRRNDRSALVLPPKVGDLLKMGKKV</sequence>
<feature type="active site" evidence="8">
    <location>
        <position position="245"/>
    </location>
</feature>
<dbReference type="SUPFAM" id="SSF53474">
    <property type="entry name" value="alpha/beta-Hydrolases"/>
    <property type="match status" value="1"/>
</dbReference>
<dbReference type="Proteomes" id="UP000809789">
    <property type="component" value="Unassembled WGS sequence"/>
</dbReference>
<evidence type="ECO:0000256" key="1">
    <source>
        <dbReference type="ARBA" id="ARBA00008645"/>
    </source>
</evidence>
<dbReference type="AlphaFoldDB" id="A0A8K0PKA7"/>
<evidence type="ECO:0000313" key="11">
    <source>
        <dbReference type="EMBL" id="KAG8630403.1"/>
    </source>
</evidence>
<dbReference type="GO" id="GO:0051723">
    <property type="term" value="F:protein methylesterase activity"/>
    <property type="evidence" value="ECO:0007669"/>
    <property type="project" value="UniProtKB-EC"/>
</dbReference>
<evidence type="ECO:0000256" key="8">
    <source>
        <dbReference type="PIRSR" id="PIRSR022950-1"/>
    </source>
</evidence>
<dbReference type="InterPro" id="IPR029058">
    <property type="entry name" value="AB_hydrolase_fold"/>
</dbReference>
<feature type="region of interest" description="Disordered" evidence="9">
    <location>
        <begin position="1"/>
        <end position="75"/>
    </location>
</feature>
<dbReference type="InterPro" id="IPR000073">
    <property type="entry name" value="AB_hydrolase_1"/>
</dbReference>
<feature type="compositionally biased region" description="Pro residues" evidence="9">
    <location>
        <begin position="157"/>
        <end position="166"/>
    </location>
</feature>
<evidence type="ECO:0000256" key="5">
    <source>
        <dbReference type="ARBA" id="ARBA00024741"/>
    </source>
</evidence>
<keyword evidence="12" id="KW-1185">Reference proteome</keyword>
<dbReference type="InterPro" id="IPR016812">
    <property type="entry name" value="PPase_methylesterase_euk"/>
</dbReference>
<evidence type="ECO:0000256" key="6">
    <source>
        <dbReference type="ARBA" id="ARBA00049203"/>
    </source>
</evidence>
<feature type="domain" description="AB hydrolase-1" evidence="10">
    <location>
        <begin position="116"/>
        <end position="392"/>
    </location>
</feature>
<accession>A0A8K0PKA7</accession>
<feature type="active site" evidence="8">
    <location>
        <position position="219"/>
    </location>
</feature>
<comment type="caution">
    <text evidence="11">The sequence shown here is derived from an EMBL/GenBank/DDBJ whole genome shotgun (WGS) entry which is preliminary data.</text>
</comment>
<dbReference type="OrthoDB" id="194865at2759"/>
<dbReference type="EMBL" id="JAESVG020000002">
    <property type="protein sequence ID" value="KAG8630403.1"/>
    <property type="molecule type" value="Genomic_DNA"/>
</dbReference>
<proteinExistence type="inferred from homology"/>
<dbReference type="Gene3D" id="3.40.50.1820">
    <property type="entry name" value="alpha/beta hydrolase"/>
    <property type="match status" value="1"/>
</dbReference>
<dbReference type="PANTHER" id="PTHR14189:SF0">
    <property type="entry name" value="PROTEIN PHOSPHATASE METHYLESTERASE 1"/>
    <property type="match status" value="1"/>
</dbReference>
<feature type="compositionally biased region" description="Low complexity" evidence="9">
    <location>
        <begin position="167"/>
        <end position="176"/>
    </location>
</feature>
<keyword evidence="4 7" id="KW-0378">Hydrolase</keyword>
<evidence type="ECO:0000256" key="9">
    <source>
        <dbReference type="SAM" id="MobiDB-lite"/>
    </source>
</evidence>
<feature type="region of interest" description="Disordered" evidence="9">
    <location>
        <begin position="151"/>
        <end position="186"/>
    </location>
</feature>
<dbReference type="PIRSF" id="PIRSF022950">
    <property type="entry name" value="PPase_methylesterase_euk"/>
    <property type="match status" value="1"/>
</dbReference>
<comment type="similarity">
    <text evidence="1 7">Belongs to the AB hydrolase superfamily.</text>
</comment>
<evidence type="ECO:0000259" key="10">
    <source>
        <dbReference type="Pfam" id="PF12697"/>
    </source>
</evidence>
<comment type="function">
    <text evidence="5">Demethylates proteins that have been reversibly carboxymethylated. Demethylates the phosphatase PP2A catalytic subunit.</text>
</comment>
<organism evidence="11 12">
    <name type="scientific">Elsinoe batatas</name>
    <dbReference type="NCBI Taxonomy" id="2601811"/>
    <lineage>
        <taxon>Eukaryota</taxon>
        <taxon>Fungi</taxon>
        <taxon>Dikarya</taxon>
        <taxon>Ascomycota</taxon>
        <taxon>Pezizomycotina</taxon>
        <taxon>Dothideomycetes</taxon>
        <taxon>Dothideomycetidae</taxon>
        <taxon>Myriangiales</taxon>
        <taxon>Elsinoaceae</taxon>
        <taxon>Elsinoe</taxon>
    </lineage>
</organism>
<evidence type="ECO:0000313" key="12">
    <source>
        <dbReference type="Proteomes" id="UP000809789"/>
    </source>
</evidence>
<protein>
    <recommendedName>
        <fullName evidence="2 7">Protein phosphatase methylesterase 1</fullName>
        <shortName evidence="7">PME-1</shortName>
        <ecNumber evidence="7">3.1.1.-</ecNumber>
    </recommendedName>
</protein>
<evidence type="ECO:0000256" key="3">
    <source>
        <dbReference type="ARBA" id="ARBA00022487"/>
    </source>
</evidence>